<dbReference type="Proteomes" id="UP000595140">
    <property type="component" value="Unassembled WGS sequence"/>
</dbReference>
<reference evidence="3" key="1">
    <citation type="submission" date="2018-04" db="EMBL/GenBank/DDBJ databases">
        <authorList>
            <person name="Vogel A."/>
        </authorList>
    </citation>
    <scope>NUCLEOTIDE SEQUENCE [LARGE SCALE GENOMIC DNA]</scope>
</reference>
<keyword evidence="4" id="KW-1185">Reference proteome</keyword>
<proteinExistence type="predicted"/>
<protein>
    <submittedName>
        <fullName evidence="3">Uncharacterized protein</fullName>
    </submittedName>
</protein>
<dbReference type="AlphaFoldDB" id="A0A484K7T9"/>
<organism evidence="3 4">
    <name type="scientific">Cuscuta campestris</name>
    <dbReference type="NCBI Taxonomy" id="132261"/>
    <lineage>
        <taxon>Eukaryota</taxon>
        <taxon>Viridiplantae</taxon>
        <taxon>Streptophyta</taxon>
        <taxon>Embryophyta</taxon>
        <taxon>Tracheophyta</taxon>
        <taxon>Spermatophyta</taxon>
        <taxon>Magnoliopsida</taxon>
        <taxon>eudicotyledons</taxon>
        <taxon>Gunneridae</taxon>
        <taxon>Pentapetalae</taxon>
        <taxon>asterids</taxon>
        <taxon>lamiids</taxon>
        <taxon>Solanales</taxon>
        <taxon>Convolvulaceae</taxon>
        <taxon>Cuscuteae</taxon>
        <taxon>Cuscuta</taxon>
        <taxon>Cuscuta subgen. Grammica</taxon>
        <taxon>Cuscuta sect. Cleistogrammica</taxon>
    </lineage>
</organism>
<evidence type="ECO:0000313" key="4">
    <source>
        <dbReference type="Proteomes" id="UP000595140"/>
    </source>
</evidence>
<gene>
    <name evidence="3" type="ORF">CCAM_LOCUS2694</name>
</gene>
<keyword evidence="1" id="KW-0175">Coiled coil</keyword>
<evidence type="ECO:0000256" key="2">
    <source>
        <dbReference type="SAM" id="MobiDB-lite"/>
    </source>
</evidence>
<evidence type="ECO:0000313" key="3">
    <source>
        <dbReference type="EMBL" id="VFQ60918.1"/>
    </source>
</evidence>
<dbReference type="EMBL" id="OOIL02000126">
    <property type="protein sequence ID" value="VFQ60918.1"/>
    <property type="molecule type" value="Genomic_DNA"/>
</dbReference>
<accession>A0A484K7T9</accession>
<feature type="region of interest" description="Disordered" evidence="2">
    <location>
        <begin position="126"/>
        <end position="150"/>
    </location>
</feature>
<feature type="coiled-coil region" evidence="1">
    <location>
        <begin position="221"/>
        <end position="269"/>
    </location>
</feature>
<sequence length="285" mass="31873">MFDVRPGSKETLGFVVVSSHQGRAFLCGLPPSNKKWNDKYLSIKFPPAAFPFVQNVWGKRIKRQVKPQEADDLVTWEATLQAGDASTRSLYNVGKCGVYPGRETDPELEIVLTEAIPHAIPLHRVKGSKAPVSTTTSPSRPGKKKKEKEVKFNSKFATPKIEYFTQLVKSRDEEKARLEAMMVTCRKDAQAAHAKAEKVEEKLVEHYAVYRQLYAKHEGLLKAAKEADTQAQEKIEKLEADSARSAEEIARLRDELAKERAERAALAAAWATQEPEEFAALALPD</sequence>
<evidence type="ECO:0000256" key="1">
    <source>
        <dbReference type="SAM" id="Coils"/>
    </source>
</evidence>
<name>A0A484K7T9_9ASTE</name>